<keyword evidence="1" id="KW-0472">Membrane</keyword>
<feature type="transmembrane region" description="Helical" evidence="1">
    <location>
        <begin position="21"/>
        <end position="40"/>
    </location>
</feature>
<dbReference type="EMBL" id="LR916697">
    <property type="protein sequence ID" value="CAD7255091.1"/>
    <property type="molecule type" value="Genomic_DNA"/>
</dbReference>
<protein>
    <submittedName>
        <fullName evidence="2">Uncharacterized protein</fullName>
    </submittedName>
</protein>
<name>A0A7R9FU68_9CRUS</name>
<dbReference type="EMBL" id="CAJPEV010017179">
    <property type="protein sequence ID" value="CAG0907470.1"/>
    <property type="molecule type" value="Genomic_DNA"/>
</dbReference>
<keyword evidence="3" id="KW-1185">Reference proteome</keyword>
<evidence type="ECO:0000256" key="1">
    <source>
        <dbReference type="SAM" id="Phobius"/>
    </source>
</evidence>
<gene>
    <name evidence="2" type="ORF">DSTB1V02_LOCUS14836</name>
</gene>
<feature type="non-terminal residue" evidence="2">
    <location>
        <position position="1"/>
    </location>
</feature>
<proteinExistence type="predicted"/>
<reference evidence="2" key="1">
    <citation type="submission" date="2020-11" db="EMBL/GenBank/DDBJ databases">
        <authorList>
            <person name="Tran Van P."/>
        </authorList>
    </citation>
    <scope>NUCLEOTIDE SEQUENCE</scope>
</reference>
<keyword evidence="1" id="KW-1133">Transmembrane helix</keyword>
<keyword evidence="1" id="KW-0812">Transmembrane</keyword>
<evidence type="ECO:0000313" key="3">
    <source>
        <dbReference type="Proteomes" id="UP000677054"/>
    </source>
</evidence>
<accession>A0A7R9FU68</accession>
<sequence>MVRPTETMGIRSRSRRAGIRQYFGALVKVLFLLLALVFVVDKVVFRLAASESSAPRPTVPDWRVERLKAAFPRLATDESGDYAVMENAVVADAAVVRDDVTWVTQCSVDHLHRIAPLATAWKVCF</sequence>
<dbReference type="AlphaFoldDB" id="A0A7R9FU68"/>
<organism evidence="2">
    <name type="scientific">Darwinula stevensoni</name>
    <dbReference type="NCBI Taxonomy" id="69355"/>
    <lineage>
        <taxon>Eukaryota</taxon>
        <taxon>Metazoa</taxon>
        <taxon>Ecdysozoa</taxon>
        <taxon>Arthropoda</taxon>
        <taxon>Crustacea</taxon>
        <taxon>Oligostraca</taxon>
        <taxon>Ostracoda</taxon>
        <taxon>Podocopa</taxon>
        <taxon>Podocopida</taxon>
        <taxon>Darwinulocopina</taxon>
        <taxon>Darwinuloidea</taxon>
        <taxon>Darwinulidae</taxon>
        <taxon>Darwinula</taxon>
    </lineage>
</organism>
<evidence type="ECO:0000313" key="2">
    <source>
        <dbReference type="EMBL" id="CAD7255091.1"/>
    </source>
</evidence>
<dbReference type="Proteomes" id="UP000677054">
    <property type="component" value="Unassembled WGS sequence"/>
</dbReference>